<dbReference type="CDD" id="cd08474">
    <property type="entry name" value="PBP2_CrgA_like_5"/>
    <property type="match status" value="1"/>
</dbReference>
<comment type="similarity">
    <text evidence="1">Belongs to the LysR transcriptional regulatory family.</text>
</comment>
<dbReference type="SUPFAM" id="SSF53850">
    <property type="entry name" value="Periplasmic binding protein-like II"/>
    <property type="match status" value="1"/>
</dbReference>
<dbReference type="Gene3D" id="1.10.10.10">
    <property type="entry name" value="Winged helix-like DNA-binding domain superfamily/Winged helix DNA-binding domain"/>
    <property type="match status" value="1"/>
</dbReference>
<proteinExistence type="inferred from homology"/>
<dbReference type="InterPro" id="IPR036388">
    <property type="entry name" value="WH-like_DNA-bd_sf"/>
</dbReference>
<evidence type="ECO:0000256" key="3">
    <source>
        <dbReference type="ARBA" id="ARBA00023125"/>
    </source>
</evidence>
<dbReference type="PANTHER" id="PTHR30537:SF1">
    <property type="entry name" value="HTH-TYPE TRANSCRIPTIONAL REGULATOR PGRR"/>
    <property type="match status" value="1"/>
</dbReference>
<dbReference type="GO" id="GO:0006351">
    <property type="term" value="P:DNA-templated transcription"/>
    <property type="evidence" value="ECO:0007669"/>
    <property type="project" value="TreeGrafter"/>
</dbReference>
<reference evidence="5 6" key="1">
    <citation type="submission" date="2013-09" db="EMBL/GenBank/DDBJ databases">
        <title>High correlation between genotypes and phenotypes of environmental bacteria Comamonas testosteroni strains.</title>
        <authorList>
            <person name="Liu L."/>
            <person name="Zhu W."/>
            <person name="Xia X."/>
            <person name="Xu B."/>
            <person name="Luo M."/>
            <person name="Wang G."/>
        </authorList>
    </citation>
    <scope>NUCLEOTIDE SEQUENCE [LARGE SCALE GENOMIC DNA]</scope>
    <source>
        <strain evidence="5 6">DF2</strain>
    </source>
</reference>
<evidence type="ECO:0000313" key="6">
    <source>
        <dbReference type="Proteomes" id="UP000029549"/>
    </source>
</evidence>
<keyword evidence="4" id="KW-0804">Transcription</keyword>
<accession>A0A0E3BRP8</accession>
<comment type="caution">
    <text evidence="5">The sequence shown here is derived from an EMBL/GenBank/DDBJ whole genome shotgun (WGS) entry which is preliminary data.</text>
</comment>
<dbReference type="PATRIC" id="fig|285.48.peg.3201"/>
<keyword evidence="2" id="KW-0805">Transcription regulation</keyword>
<dbReference type="PANTHER" id="PTHR30537">
    <property type="entry name" value="HTH-TYPE TRANSCRIPTIONAL REGULATOR"/>
    <property type="match status" value="1"/>
</dbReference>
<keyword evidence="3" id="KW-0238">DNA-binding</keyword>
<dbReference type="Proteomes" id="UP000029549">
    <property type="component" value="Unassembled WGS sequence"/>
</dbReference>
<dbReference type="RefSeq" id="WP_034390012.1">
    <property type="nucleotide sequence ID" value="NZ_AWTO01000025.1"/>
</dbReference>
<dbReference type="FunFam" id="1.10.10.10:FF:000001">
    <property type="entry name" value="LysR family transcriptional regulator"/>
    <property type="match status" value="1"/>
</dbReference>
<dbReference type="InterPro" id="IPR005119">
    <property type="entry name" value="LysR_subst-bd"/>
</dbReference>
<dbReference type="SUPFAM" id="SSF46785">
    <property type="entry name" value="Winged helix' DNA-binding domain"/>
    <property type="match status" value="1"/>
</dbReference>
<evidence type="ECO:0000313" key="5">
    <source>
        <dbReference type="EMBL" id="KGH08342.1"/>
    </source>
</evidence>
<evidence type="ECO:0000256" key="2">
    <source>
        <dbReference type="ARBA" id="ARBA00023015"/>
    </source>
</evidence>
<dbReference type="Pfam" id="PF03466">
    <property type="entry name" value="LysR_substrate"/>
    <property type="match status" value="1"/>
</dbReference>
<dbReference type="AlphaFoldDB" id="A0A0E3BRP8"/>
<dbReference type="Gene3D" id="3.40.190.290">
    <property type="match status" value="1"/>
</dbReference>
<dbReference type="InterPro" id="IPR036390">
    <property type="entry name" value="WH_DNA-bd_sf"/>
</dbReference>
<dbReference type="GO" id="GO:0043565">
    <property type="term" value="F:sequence-specific DNA binding"/>
    <property type="evidence" value="ECO:0007669"/>
    <property type="project" value="TreeGrafter"/>
</dbReference>
<sequence length="296" mass="32549">MQGAELAELSIFLTVAHLRSFSKAAVERGVAPSAISHAIRKLEQRVGVRLFHRTTRSVALTDAGERFLADLTPAFGQIGAALEGLNAFRDTPFGTVRINLPSAIAPFVLKDVMGPLLAQNPGLHLDVVATDRLIDIVEEGFDAGIRFGERLSQDMVAVRIKPSLRFAVVGAPNYFARTGLLPPKSPEDLKQHECIRYRFPSGAIFNWEFSRKGESLEVDVDGPLTLDGQELMVEAALQGCGLAYVWDNRIMKHLEDGTLIRCLDDWCAPDDGLHLYYPSHRHLSAGLKALINVLRA</sequence>
<protein>
    <submittedName>
        <fullName evidence="5">Transcriptional regulator</fullName>
    </submittedName>
</protein>
<dbReference type="Pfam" id="PF00126">
    <property type="entry name" value="HTH_1"/>
    <property type="match status" value="1"/>
</dbReference>
<evidence type="ECO:0000256" key="1">
    <source>
        <dbReference type="ARBA" id="ARBA00009437"/>
    </source>
</evidence>
<name>A0A0E3BRP8_9BURK</name>
<dbReference type="PROSITE" id="PS50931">
    <property type="entry name" value="HTH_LYSR"/>
    <property type="match status" value="1"/>
</dbReference>
<organism evidence="5 6">
    <name type="scientific">Comamonas thiooxydans</name>
    <dbReference type="NCBI Taxonomy" id="363952"/>
    <lineage>
        <taxon>Bacteria</taxon>
        <taxon>Pseudomonadati</taxon>
        <taxon>Pseudomonadota</taxon>
        <taxon>Betaproteobacteria</taxon>
        <taxon>Burkholderiales</taxon>
        <taxon>Comamonadaceae</taxon>
        <taxon>Comamonas</taxon>
    </lineage>
</organism>
<evidence type="ECO:0000256" key="4">
    <source>
        <dbReference type="ARBA" id="ARBA00023163"/>
    </source>
</evidence>
<dbReference type="EMBL" id="AWTP01000123">
    <property type="protein sequence ID" value="KGH08342.1"/>
    <property type="molecule type" value="Genomic_DNA"/>
</dbReference>
<dbReference type="GO" id="GO:0003700">
    <property type="term" value="F:DNA-binding transcription factor activity"/>
    <property type="evidence" value="ECO:0007669"/>
    <property type="project" value="InterPro"/>
</dbReference>
<dbReference type="InterPro" id="IPR000847">
    <property type="entry name" value="LysR_HTH_N"/>
</dbReference>
<dbReference type="InterPro" id="IPR058163">
    <property type="entry name" value="LysR-type_TF_proteobact-type"/>
</dbReference>
<gene>
    <name evidence="5" type="ORF">P608_18395</name>
</gene>
<keyword evidence="6" id="KW-1185">Reference proteome</keyword>